<name>A0AAP5IBY4_9CYAN</name>
<proteinExistence type="predicted"/>
<reference evidence="2" key="1">
    <citation type="journal article" date="2021" name="Science">
        <title>Hunting the eagle killer: A cyanobacterial neurotoxin causes vacuolar myelinopathy.</title>
        <authorList>
            <person name="Breinlinger S."/>
            <person name="Phillips T.J."/>
            <person name="Haram B.N."/>
            <person name="Mares J."/>
            <person name="Martinez Yerena J.A."/>
            <person name="Hrouzek P."/>
            <person name="Sobotka R."/>
            <person name="Henderson W.M."/>
            <person name="Schmieder P."/>
            <person name="Williams S.M."/>
            <person name="Lauderdale J.D."/>
            <person name="Wilde H.D."/>
            <person name="Gerrin W."/>
            <person name="Kust A."/>
            <person name="Washington J.W."/>
            <person name="Wagner C."/>
            <person name="Geier B."/>
            <person name="Liebeke M."/>
            <person name="Enke H."/>
            <person name="Niedermeyer T.H.J."/>
            <person name="Wilde S.B."/>
        </authorList>
    </citation>
    <scope>NUCLEOTIDE SEQUENCE [LARGE SCALE GENOMIC DNA]</scope>
    <source>
        <strain evidence="2">Thurmond2011</strain>
    </source>
</reference>
<dbReference type="SUPFAM" id="SSF52738">
    <property type="entry name" value="Methylesterase CheB, C-terminal domain"/>
    <property type="match status" value="1"/>
</dbReference>
<dbReference type="Proteomes" id="UP000667802">
    <property type="component" value="Unassembled WGS sequence"/>
</dbReference>
<accession>A0AAP5IBY4</accession>
<protein>
    <submittedName>
        <fullName evidence="1">Chemotaxis protein CheB</fullName>
    </submittedName>
</protein>
<dbReference type="InterPro" id="IPR035909">
    <property type="entry name" value="CheB_C"/>
</dbReference>
<evidence type="ECO:0000313" key="2">
    <source>
        <dbReference type="Proteomes" id="UP000667802"/>
    </source>
</evidence>
<organism evidence="1 2">
    <name type="scientific">Aetokthonos hydrillicola Thurmond2011</name>
    <dbReference type="NCBI Taxonomy" id="2712845"/>
    <lineage>
        <taxon>Bacteria</taxon>
        <taxon>Bacillati</taxon>
        <taxon>Cyanobacteriota</taxon>
        <taxon>Cyanophyceae</taxon>
        <taxon>Nostocales</taxon>
        <taxon>Hapalosiphonaceae</taxon>
        <taxon>Aetokthonos</taxon>
    </lineage>
</organism>
<evidence type="ECO:0000313" key="1">
    <source>
        <dbReference type="EMBL" id="MDR9898606.1"/>
    </source>
</evidence>
<gene>
    <name evidence="1" type="ORF">G7B40_029205</name>
</gene>
<sequence length="57" mass="6249">MRVKRAATGDVLLPGTVYVAVQNHHLLVQPSTFLPSTYFGPVQPFGDRKMIMGYSGV</sequence>
<keyword evidence="2" id="KW-1185">Reference proteome</keyword>
<comment type="caution">
    <text evidence="1">The sequence shown here is derived from an EMBL/GenBank/DDBJ whole genome shotgun (WGS) entry which is preliminary data.</text>
</comment>
<dbReference type="AlphaFoldDB" id="A0AAP5IBY4"/>
<dbReference type="EMBL" id="JAALHA020000019">
    <property type="protein sequence ID" value="MDR9898606.1"/>
    <property type="molecule type" value="Genomic_DNA"/>
</dbReference>